<comment type="caution">
    <text evidence="5">The sequence shown here is derived from an EMBL/GenBank/DDBJ whole genome shotgun (WGS) entry which is preliminary data.</text>
</comment>
<keyword evidence="2" id="KW-0863">Zinc-finger</keyword>
<sequence length="44" mass="5661">MYLNLFDFRYPKRYCRYCSRQFSSREAMKEHFIHFFKAQTRLED</sequence>
<dbReference type="InterPro" id="IPR022755">
    <property type="entry name" value="Znf_C2H2_jaz"/>
</dbReference>
<accession>A0A545UI48</accession>
<evidence type="ECO:0000259" key="4">
    <source>
        <dbReference type="Pfam" id="PF12171"/>
    </source>
</evidence>
<keyword evidence="3" id="KW-0862">Zinc</keyword>
<feature type="domain" description="Zinc finger double-stranded RNA binding" evidence="4">
    <location>
        <begin position="13"/>
        <end position="32"/>
    </location>
</feature>
<dbReference type="GO" id="GO:0008270">
    <property type="term" value="F:zinc ion binding"/>
    <property type="evidence" value="ECO:0007669"/>
    <property type="project" value="UniProtKB-KW"/>
</dbReference>
<gene>
    <name evidence="5" type="ORF">FLL46_05805</name>
</gene>
<name>A0A545UI48_9GAMM</name>
<reference evidence="5 6" key="1">
    <citation type="submission" date="2019-07" db="EMBL/GenBank/DDBJ databases">
        <title>Draft genome for Aliikangiella sp. M105.</title>
        <authorList>
            <person name="Wang G."/>
        </authorList>
    </citation>
    <scope>NUCLEOTIDE SEQUENCE [LARGE SCALE GENOMIC DNA]</scope>
    <source>
        <strain evidence="5 6">M105</strain>
    </source>
</reference>
<proteinExistence type="predicted"/>
<keyword evidence="6" id="KW-1185">Reference proteome</keyword>
<dbReference type="Proteomes" id="UP000315439">
    <property type="component" value="Unassembled WGS sequence"/>
</dbReference>
<dbReference type="EMBL" id="VIKS01000003">
    <property type="protein sequence ID" value="TQV89103.1"/>
    <property type="molecule type" value="Genomic_DNA"/>
</dbReference>
<evidence type="ECO:0000313" key="6">
    <source>
        <dbReference type="Proteomes" id="UP000315439"/>
    </source>
</evidence>
<organism evidence="5 6">
    <name type="scientific">Aliikangiella coralliicola</name>
    <dbReference type="NCBI Taxonomy" id="2592383"/>
    <lineage>
        <taxon>Bacteria</taxon>
        <taxon>Pseudomonadati</taxon>
        <taxon>Pseudomonadota</taxon>
        <taxon>Gammaproteobacteria</taxon>
        <taxon>Oceanospirillales</taxon>
        <taxon>Pleioneaceae</taxon>
        <taxon>Aliikangiella</taxon>
    </lineage>
</organism>
<dbReference type="Pfam" id="PF12171">
    <property type="entry name" value="zf-C2H2_jaz"/>
    <property type="match status" value="1"/>
</dbReference>
<evidence type="ECO:0000313" key="5">
    <source>
        <dbReference type="EMBL" id="TQV89103.1"/>
    </source>
</evidence>
<evidence type="ECO:0000256" key="1">
    <source>
        <dbReference type="ARBA" id="ARBA00022723"/>
    </source>
</evidence>
<protein>
    <recommendedName>
        <fullName evidence="4">Zinc finger double-stranded RNA binding domain-containing protein</fullName>
    </recommendedName>
</protein>
<evidence type="ECO:0000256" key="2">
    <source>
        <dbReference type="ARBA" id="ARBA00022771"/>
    </source>
</evidence>
<evidence type="ECO:0000256" key="3">
    <source>
        <dbReference type="ARBA" id="ARBA00022833"/>
    </source>
</evidence>
<dbReference type="AlphaFoldDB" id="A0A545UI48"/>
<keyword evidence="1" id="KW-0479">Metal-binding</keyword>